<feature type="domain" description="Peptidase C39" evidence="14">
    <location>
        <begin position="31"/>
        <end position="154"/>
    </location>
</feature>
<keyword evidence="8 11" id="KW-0472">Membrane</keyword>
<dbReference type="PROSITE" id="PS50990">
    <property type="entry name" value="PEPTIDASE_C39"/>
    <property type="match status" value="1"/>
</dbReference>
<evidence type="ECO:0000256" key="9">
    <source>
        <dbReference type="ARBA" id="ARBA00043264"/>
    </source>
</evidence>
<keyword evidence="5" id="KW-0067">ATP-binding</keyword>
<dbReference type="RefSeq" id="WP_344446825.1">
    <property type="nucleotide sequence ID" value="NZ_BAAALF010000303.1"/>
</dbReference>
<dbReference type="PROSITE" id="PS50929">
    <property type="entry name" value="ABC_TM1F"/>
    <property type="match status" value="1"/>
</dbReference>
<dbReference type="Pfam" id="PF00664">
    <property type="entry name" value="ABC_membrane"/>
    <property type="match status" value="1"/>
</dbReference>
<keyword evidence="4" id="KW-0645">Protease</keyword>
<feature type="region of interest" description="Disordered" evidence="10">
    <location>
        <begin position="1"/>
        <end position="26"/>
    </location>
</feature>
<dbReference type="PANTHER" id="PTHR24221:SF654">
    <property type="entry name" value="ATP-BINDING CASSETTE SUB-FAMILY B MEMBER 6"/>
    <property type="match status" value="1"/>
</dbReference>
<keyword evidence="2 11" id="KW-0812">Transmembrane</keyword>
<evidence type="ECO:0000259" key="12">
    <source>
        <dbReference type="PROSITE" id="PS50893"/>
    </source>
</evidence>
<dbReference type="InterPro" id="IPR017871">
    <property type="entry name" value="ABC_transporter-like_CS"/>
</dbReference>
<dbReference type="Proteomes" id="UP001500037">
    <property type="component" value="Unassembled WGS sequence"/>
</dbReference>
<evidence type="ECO:0000256" key="1">
    <source>
        <dbReference type="ARBA" id="ARBA00004651"/>
    </source>
</evidence>
<dbReference type="Pfam" id="PF03412">
    <property type="entry name" value="Peptidase_C39"/>
    <property type="match status" value="1"/>
</dbReference>
<accession>A0ABP4DRJ4</accession>
<feature type="transmembrane region" description="Helical" evidence="11">
    <location>
        <begin position="321"/>
        <end position="340"/>
    </location>
</feature>
<keyword evidence="4" id="KW-0378">Hydrolase</keyword>
<evidence type="ECO:0000256" key="4">
    <source>
        <dbReference type="ARBA" id="ARBA00022807"/>
    </source>
</evidence>
<organism evidence="15 16">
    <name type="scientific">Kitasatospora nipponensis</name>
    <dbReference type="NCBI Taxonomy" id="258049"/>
    <lineage>
        <taxon>Bacteria</taxon>
        <taxon>Bacillati</taxon>
        <taxon>Actinomycetota</taxon>
        <taxon>Actinomycetes</taxon>
        <taxon>Kitasatosporales</taxon>
        <taxon>Streptomycetaceae</taxon>
        <taxon>Kitasatospora</taxon>
    </lineage>
</organism>
<dbReference type="InterPro" id="IPR003439">
    <property type="entry name" value="ABC_transporter-like_ATP-bd"/>
</dbReference>
<comment type="caution">
    <text evidence="15">The sequence shown here is derived from an EMBL/GenBank/DDBJ whole genome shotgun (WGS) entry which is preliminary data.</text>
</comment>
<keyword evidence="9" id="KW-0080">Bacteriocin transport</keyword>
<dbReference type="SUPFAM" id="SSF52540">
    <property type="entry name" value="P-loop containing nucleoside triphosphate hydrolases"/>
    <property type="match status" value="1"/>
</dbReference>
<keyword evidence="6" id="KW-0813">Transport</keyword>
<keyword evidence="3" id="KW-0547">Nucleotide-binding</keyword>
<evidence type="ECO:0000256" key="8">
    <source>
        <dbReference type="ARBA" id="ARBA00023136"/>
    </source>
</evidence>
<evidence type="ECO:0000313" key="15">
    <source>
        <dbReference type="EMBL" id="GAA1069043.1"/>
    </source>
</evidence>
<evidence type="ECO:0000256" key="7">
    <source>
        <dbReference type="ARBA" id="ARBA00022989"/>
    </source>
</evidence>
<feature type="region of interest" description="Disordered" evidence="10">
    <location>
        <begin position="481"/>
        <end position="504"/>
    </location>
</feature>
<feature type="domain" description="ABC transporter" evidence="12">
    <location>
        <begin position="509"/>
        <end position="742"/>
    </location>
</feature>
<feature type="compositionally biased region" description="Pro residues" evidence="10">
    <location>
        <begin position="1"/>
        <end position="11"/>
    </location>
</feature>
<evidence type="ECO:0000256" key="3">
    <source>
        <dbReference type="ARBA" id="ARBA00022741"/>
    </source>
</evidence>
<comment type="subcellular location">
    <subcellularLocation>
        <location evidence="1">Cell membrane</location>
        <topology evidence="1">Multi-pass membrane protein</topology>
    </subcellularLocation>
</comment>
<dbReference type="PANTHER" id="PTHR24221">
    <property type="entry name" value="ATP-BINDING CASSETTE SUB-FAMILY B"/>
    <property type="match status" value="1"/>
</dbReference>
<dbReference type="Gene3D" id="1.20.1560.10">
    <property type="entry name" value="ABC transporter type 1, transmembrane domain"/>
    <property type="match status" value="1"/>
</dbReference>
<keyword evidence="6" id="KW-0653">Protein transport</keyword>
<dbReference type="InterPro" id="IPR027417">
    <property type="entry name" value="P-loop_NTPase"/>
</dbReference>
<dbReference type="InterPro" id="IPR005074">
    <property type="entry name" value="Peptidase_C39"/>
</dbReference>
<feature type="transmembrane region" description="Helical" evidence="11">
    <location>
        <begin position="219"/>
        <end position="239"/>
    </location>
</feature>
<dbReference type="PROSITE" id="PS50893">
    <property type="entry name" value="ABC_TRANSPORTER_2"/>
    <property type="match status" value="1"/>
</dbReference>
<dbReference type="SMART" id="SM00382">
    <property type="entry name" value="AAA"/>
    <property type="match status" value="1"/>
</dbReference>
<sequence length="743" mass="78732">MTAQPAPPARPAPADRPARRRRTRRTPTVLQLEAVECGAAALGSVLASHGRLVSLEELRTACGVSRDGARAASIVRAARGYGLEARGLQTDLPGLADVPLPAVLFWEFNHFVVYEGPARRLGRGGHWINDPAGGRRRVSAAELAASYTGVVLTFRPGPDFRRGGSRPRVLRDLAVRSRDRRALLLVLLAGLLLVAVGAAVPACIRLLVDGVLSHRSGLAPALVATLLVLAAALAGLTHLQQRQLLRAESTTTVDTNAGFLRRLLRLPTGFFTQRGAADLAGRVAMNESAAEVLSRDVVSAAISTALIPLYALLLWRYDPALTVLSLGFAALDVALLRWAMRRRRDATALLRADRSALAGVSYNGLQAIETLKAGGWEHQHFRRWSGVQARLLTGSQRIEATGTVLRAGVALLAGLNSALILLAGGVRAADGQLTVGALVAFQALVTGFSGPVAQLVRFGPKVQDLAADLHRLRDVERYPTDPAFAEPATGSAAGAGAGAPGGSASSGRLRLEGVGFGYHPQGPELLSGISFEVRPGERVALVGATGHGKSTIVRLIAGLHTPTTGRVTLDGTDCHRLPRATRAAGLAVVDQDILLFGGTVRDNLTLWDPTVPEEALRAALRDAALDEEIAARPGGLDAPVADGGRNFSGGQRQRLELARALVGSPALLVLDEATSALDVETEQLIDRNLRRRGCACVIVAHRLSTVRDSDQIIVLDRGRIVQRGRHEELAAVPGHYADLVREW</sequence>
<dbReference type="InterPro" id="IPR003593">
    <property type="entry name" value="AAA+_ATPase"/>
</dbReference>
<dbReference type="SUPFAM" id="SSF90123">
    <property type="entry name" value="ABC transporter transmembrane region"/>
    <property type="match status" value="1"/>
</dbReference>
<dbReference type="InterPro" id="IPR022514">
    <property type="entry name" value="NHPM_micro_ABC1"/>
</dbReference>
<dbReference type="Gene3D" id="3.40.50.300">
    <property type="entry name" value="P-loop containing nucleotide triphosphate hydrolases"/>
    <property type="match status" value="1"/>
</dbReference>
<protein>
    <submittedName>
        <fullName evidence="15">NHLP family bacteriocin export ABC transporter peptidase/permease/ATPase subunit</fullName>
    </submittedName>
</protein>
<feature type="transmembrane region" description="Helical" evidence="11">
    <location>
        <begin position="297"/>
        <end position="315"/>
    </location>
</feature>
<reference evidence="16" key="1">
    <citation type="journal article" date="2019" name="Int. J. Syst. Evol. Microbiol.">
        <title>The Global Catalogue of Microorganisms (GCM) 10K type strain sequencing project: providing services to taxonomists for standard genome sequencing and annotation.</title>
        <authorList>
            <consortium name="The Broad Institute Genomics Platform"/>
            <consortium name="The Broad Institute Genome Sequencing Center for Infectious Disease"/>
            <person name="Wu L."/>
            <person name="Ma J."/>
        </authorList>
    </citation>
    <scope>NUCLEOTIDE SEQUENCE [LARGE SCALE GENOMIC DNA]</scope>
    <source>
        <strain evidence="16">JCM 13004</strain>
    </source>
</reference>
<feature type="transmembrane region" description="Helical" evidence="11">
    <location>
        <begin position="404"/>
        <end position="426"/>
    </location>
</feature>
<gene>
    <name evidence="15" type="ORF">GCM10009665_75750</name>
</gene>
<dbReference type="InterPro" id="IPR036640">
    <property type="entry name" value="ABC1_TM_sf"/>
</dbReference>
<evidence type="ECO:0000256" key="2">
    <source>
        <dbReference type="ARBA" id="ARBA00022692"/>
    </source>
</evidence>
<keyword evidence="4" id="KW-0788">Thiol protease</keyword>
<evidence type="ECO:0000256" key="10">
    <source>
        <dbReference type="SAM" id="MobiDB-lite"/>
    </source>
</evidence>
<feature type="compositionally biased region" description="Low complexity" evidence="10">
    <location>
        <begin position="482"/>
        <end position="492"/>
    </location>
</feature>
<name>A0ABP4DRJ4_9ACTN</name>
<keyword evidence="7 11" id="KW-1133">Transmembrane helix</keyword>
<evidence type="ECO:0000256" key="11">
    <source>
        <dbReference type="SAM" id="Phobius"/>
    </source>
</evidence>
<dbReference type="InterPro" id="IPR011527">
    <property type="entry name" value="ABC1_TM_dom"/>
</dbReference>
<proteinExistence type="predicted"/>
<evidence type="ECO:0000259" key="13">
    <source>
        <dbReference type="PROSITE" id="PS50929"/>
    </source>
</evidence>
<evidence type="ECO:0000256" key="5">
    <source>
        <dbReference type="ARBA" id="ARBA00022840"/>
    </source>
</evidence>
<feature type="transmembrane region" description="Helical" evidence="11">
    <location>
        <begin position="182"/>
        <end position="207"/>
    </location>
</feature>
<evidence type="ECO:0000313" key="16">
    <source>
        <dbReference type="Proteomes" id="UP001500037"/>
    </source>
</evidence>
<feature type="domain" description="ABC transmembrane type-1" evidence="13">
    <location>
        <begin position="184"/>
        <end position="464"/>
    </location>
</feature>
<dbReference type="Pfam" id="PF00005">
    <property type="entry name" value="ABC_tran"/>
    <property type="match status" value="1"/>
</dbReference>
<evidence type="ECO:0000256" key="6">
    <source>
        <dbReference type="ARBA" id="ARBA00022927"/>
    </source>
</evidence>
<dbReference type="InterPro" id="IPR039421">
    <property type="entry name" value="Type_1_exporter"/>
</dbReference>
<evidence type="ECO:0000259" key="14">
    <source>
        <dbReference type="PROSITE" id="PS50990"/>
    </source>
</evidence>
<dbReference type="Gene3D" id="3.90.70.10">
    <property type="entry name" value="Cysteine proteinases"/>
    <property type="match status" value="1"/>
</dbReference>
<dbReference type="EMBL" id="BAAALF010000303">
    <property type="protein sequence ID" value="GAA1069043.1"/>
    <property type="molecule type" value="Genomic_DNA"/>
</dbReference>
<dbReference type="NCBIfam" id="TIGR03796">
    <property type="entry name" value="NHLM_micro_ABC1"/>
    <property type="match status" value="1"/>
</dbReference>
<keyword evidence="16" id="KW-1185">Reference proteome</keyword>
<dbReference type="PROSITE" id="PS00211">
    <property type="entry name" value="ABC_TRANSPORTER_1"/>
    <property type="match status" value="1"/>
</dbReference>